<accession>A0A6N9T614</accession>
<dbReference type="AlphaFoldDB" id="A0A6N9T614"/>
<dbReference type="EMBL" id="JAAAMG010000009">
    <property type="protein sequence ID" value="NDW05209.1"/>
    <property type="molecule type" value="Genomic_DNA"/>
</dbReference>
<dbReference type="RefSeq" id="WP_163463472.1">
    <property type="nucleotide sequence ID" value="NZ_JAAAMG010000009.1"/>
</dbReference>
<keyword evidence="1" id="KW-0812">Transmembrane</keyword>
<comment type="caution">
    <text evidence="2">The sequence shown here is derived from an EMBL/GenBank/DDBJ whole genome shotgun (WGS) entry which is preliminary data.</text>
</comment>
<keyword evidence="1" id="KW-1133">Transmembrane helix</keyword>
<reference evidence="2 3" key="1">
    <citation type="submission" date="2020-01" db="EMBL/GenBank/DDBJ databases">
        <title>Jiella pacifica sp. nov.</title>
        <authorList>
            <person name="Xue Z."/>
            <person name="Zhu S."/>
            <person name="Chen J."/>
            <person name="Yang J."/>
        </authorList>
    </citation>
    <scope>NUCLEOTIDE SEQUENCE [LARGE SCALE GENOMIC DNA]</scope>
    <source>
        <strain evidence="2 3">40Bstr34</strain>
    </source>
</reference>
<name>A0A6N9T614_9HYPH</name>
<keyword evidence="1" id="KW-0472">Membrane</keyword>
<evidence type="ECO:0000256" key="1">
    <source>
        <dbReference type="SAM" id="Phobius"/>
    </source>
</evidence>
<evidence type="ECO:0000313" key="2">
    <source>
        <dbReference type="EMBL" id="NDW05209.1"/>
    </source>
</evidence>
<evidence type="ECO:0000313" key="3">
    <source>
        <dbReference type="Proteomes" id="UP000469011"/>
    </source>
</evidence>
<sequence>MADHHDSSPYRGPKARSRSRHTLCIAAAVILIAAIAYFSLFTRTPEEGTRVDDPSQLTDQPAQ</sequence>
<gene>
    <name evidence="2" type="ORF">GTK09_12315</name>
</gene>
<feature type="transmembrane region" description="Helical" evidence="1">
    <location>
        <begin position="21"/>
        <end position="40"/>
    </location>
</feature>
<protein>
    <submittedName>
        <fullName evidence="2">Uncharacterized protein</fullName>
    </submittedName>
</protein>
<organism evidence="2 3">
    <name type="scientific">Jiella pacifica</name>
    <dbReference type="NCBI Taxonomy" id="2696469"/>
    <lineage>
        <taxon>Bacteria</taxon>
        <taxon>Pseudomonadati</taxon>
        <taxon>Pseudomonadota</taxon>
        <taxon>Alphaproteobacteria</taxon>
        <taxon>Hyphomicrobiales</taxon>
        <taxon>Aurantimonadaceae</taxon>
        <taxon>Jiella</taxon>
    </lineage>
</organism>
<keyword evidence="3" id="KW-1185">Reference proteome</keyword>
<proteinExistence type="predicted"/>
<dbReference type="Proteomes" id="UP000469011">
    <property type="component" value="Unassembled WGS sequence"/>
</dbReference>